<feature type="signal peptide" evidence="7">
    <location>
        <begin position="1"/>
        <end position="20"/>
    </location>
</feature>
<keyword evidence="4 7" id="KW-0732">Signal</keyword>
<evidence type="ECO:0000256" key="3">
    <source>
        <dbReference type="ARBA" id="ARBA00012662"/>
    </source>
</evidence>
<evidence type="ECO:0000259" key="8">
    <source>
        <dbReference type="Pfam" id="PF01120"/>
    </source>
</evidence>
<keyword evidence="5" id="KW-0378">Hydrolase</keyword>
<accession>A0ABR1JJT5</accession>
<proteinExistence type="inferred from homology"/>
<evidence type="ECO:0000256" key="5">
    <source>
        <dbReference type="ARBA" id="ARBA00022801"/>
    </source>
</evidence>
<reference evidence="9 10" key="1">
    <citation type="submission" date="2024-01" db="EMBL/GenBank/DDBJ databases">
        <title>A draft genome for the cacao thread blight pathogen Marasmiellus scandens.</title>
        <authorList>
            <person name="Baruah I.K."/>
            <person name="Leung J."/>
            <person name="Bukari Y."/>
            <person name="Amoako-Attah I."/>
            <person name="Meinhardt L.W."/>
            <person name="Bailey B.A."/>
            <person name="Cohen S.P."/>
        </authorList>
    </citation>
    <scope>NUCLEOTIDE SEQUENCE [LARGE SCALE GENOMIC DNA]</scope>
    <source>
        <strain evidence="9 10">GH-19</strain>
    </source>
</reference>
<dbReference type="InterPro" id="IPR013780">
    <property type="entry name" value="Glyco_hydro_b"/>
</dbReference>
<protein>
    <recommendedName>
        <fullName evidence="3">alpha-L-fucosidase</fullName>
        <ecNumber evidence="3">3.2.1.51</ecNumber>
    </recommendedName>
</protein>
<evidence type="ECO:0000313" key="9">
    <source>
        <dbReference type="EMBL" id="KAK7462834.1"/>
    </source>
</evidence>
<sequence>MRWSQCIAFLVAALPMHTVGEGIAQTQVDLSSFLNNKAAAVEGSIANFDGHNGSYPAEYLPTGILEDASIMYKLPNFSDMSVLDNVNCSGQVIPVPVGKYHSFGWLGATDGFGYLNANFTAIYEDNSTESLGYVVAPWWLSNPSVGITGSARFTGVMSIHVFAMTLVSANSSGQTEKPHLAIQDVRSTTKFRAQNDTQIQLVEVTLGNFASSDAPVSSWITSKQTIALHSSSGAIHTVIPGEVKRLRGGDQVRVVVGIVNEDGVKPGTEIDDVQVVINGSPLANQWRIVAGIPDYFVGDESLQTHESPEWFDGAKFGLFVHWGIYSVPAWTISGTQYAEWYWYWQHNPANASSAVWLHHKEVYEEDFLYDDFFPDFTASVFNANEFVQFVADIGAKYYVITTKHHDGFALFDTGNSSNRNSLNYGPKRDLLGEILNATKANQPQLYNGLYFSLPEWFNPAYAKYGHADFSDGIYHRRSDDPNNPGYNILQRTGMAGGLALNAYNSSAPPEPYTGYVEVDDFLEDLMKPQVEKLFYQYEADILWCDVGGPSIVSEIAPAWYNWAKASNRQVVMNARCGTNYSDFDTPEYSVYSSLSELPKSLFLFTRSFLHKETRKWESNEGSDPYSYGYNRNTSYENYRNTSYLVHSLVDIVSKNGNYLLDIGPTANGTIVPPSRESLLGVGRWLNASGDAIYDTQYWFVTAEDGNLRFTTKKDAFYIISLAYPKDGIIRSTSPLPIKPGDKAVFLGVEGDSEALDWHWTEDGIFEMFVGDLDEKMQMVKDAWAFKIEYCEH</sequence>
<dbReference type="InterPro" id="IPR000933">
    <property type="entry name" value="Glyco_hydro_29"/>
</dbReference>
<dbReference type="EMBL" id="JBANRG010000010">
    <property type="protein sequence ID" value="KAK7462834.1"/>
    <property type="molecule type" value="Genomic_DNA"/>
</dbReference>
<dbReference type="Pfam" id="PF01120">
    <property type="entry name" value="Alpha_L_fucos"/>
    <property type="match status" value="1"/>
</dbReference>
<comment type="similarity">
    <text evidence="2">Belongs to the glycosyl hydrolase 29 family.</text>
</comment>
<comment type="function">
    <text evidence="1">Alpha-L-fucosidase is responsible for hydrolyzing the alpha-1,6-linked fucose joined to the reducing-end N-acetylglucosamine of the carbohydrate moieties of glycoproteins.</text>
</comment>
<gene>
    <name evidence="9" type="ORF">VKT23_007411</name>
</gene>
<comment type="caution">
    <text evidence="9">The sequence shown here is derived from an EMBL/GenBank/DDBJ whole genome shotgun (WGS) entry which is preliminary data.</text>
</comment>
<dbReference type="Proteomes" id="UP001498398">
    <property type="component" value="Unassembled WGS sequence"/>
</dbReference>
<dbReference type="SMART" id="SM00812">
    <property type="entry name" value="Alpha_L_fucos"/>
    <property type="match status" value="1"/>
</dbReference>
<evidence type="ECO:0000256" key="2">
    <source>
        <dbReference type="ARBA" id="ARBA00007951"/>
    </source>
</evidence>
<dbReference type="PRINTS" id="PR00741">
    <property type="entry name" value="GLHYDRLASE29"/>
</dbReference>
<dbReference type="InterPro" id="IPR017853">
    <property type="entry name" value="GH"/>
</dbReference>
<feature type="domain" description="Glycoside hydrolase family 29 N-terminal" evidence="8">
    <location>
        <begin position="298"/>
        <end position="689"/>
    </location>
</feature>
<dbReference type="SUPFAM" id="SSF51445">
    <property type="entry name" value="(Trans)glycosidases"/>
    <property type="match status" value="1"/>
</dbReference>
<evidence type="ECO:0000256" key="7">
    <source>
        <dbReference type="SAM" id="SignalP"/>
    </source>
</evidence>
<organism evidence="9 10">
    <name type="scientific">Marasmiellus scandens</name>
    <dbReference type="NCBI Taxonomy" id="2682957"/>
    <lineage>
        <taxon>Eukaryota</taxon>
        <taxon>Fungi</taxon>
        <taxon>Dikarya</taxon>
        <taxon>Basidiomycota</taxon>
        <taxon>Agaricomycotina</taxon>
        <taxon>Agaricomycetes</taxon>
        <taxon>Agaricomycetidae</taxon>
        <taxon>Agaricales</taxon>
        <taxon>Marasmiineae</taxon>
        <taxon>Omphalotaceae</taxon>
        <taxon>Marasmiellus</taxon>
    </lineage>
</organism>
<evidence type="ECO:0000256" key="1">
    <source>
        <dbReference type="ARBA" id="ARBA00004071"/>
    </source>
</evidence>
<dbReference type="EC" id="3.2.1.51" evidence="3"/>
<dbReference type="Gene3D" id="3.20.20.80">
    <property type="entry name" value="Glycosidases"/>
    <property type="match status" value="1"/>
</dbReference>
<dbReference type="Gene3D" id="2.60.40.1180">
    <property type="entry name" value="Golgi alpha-mannosidase II"/>
    <property type="match status" value="1"/>
</dbReference>
<keyword evidence="10" id="KW-1185">Reference proteome</keyword>
<dbReference type="InterPro" id="IPR016286">
    <property type="entry name" value="FUC_metazoa-typ"/>
</dbReference>
<evidence type="ECO:0000256" key="4">
    <source>
        <dbReference type="ARBA" id="ARBA00022729"/>
    </source>
</evidence>
<evidence type="ECO:0000256" key="6">
    <source>
        <dbReference type="ARBA" id="ARBA00023295"/>
    </source>
</evidence>
<dbReference type="InterPro" id="IPR057739">
    <property type="entry name" value="Glyco_hydro_29_N"/>
</dbReference>
<dbReference type="PANTHER" id="PTHR10030">
    <property type="entry name" value="ALPHA-L-FUCOSIDASE"/>
    <property type="match status" value="1"/>
</dbReference>
<name>A0ABR1JJT5_9AGAR</name>
<dbReference type="PANTHER" id="PTHR10030:SF37">
    <property type="entry name" value="ALPHA-L-FUCOSIDASE-RELATED"/>
    <property type="match status" value="1"/>
</dbReference>
<keyword evidence="6" id="KW-0326">Glycosidase</keyword>
<evidence type="ECO:0000313" key="10">
    <source>
        <dbReference type="Proteomes" id="UP001498398"/>
    </source>
</evidence>
<feature type="chain" id="PRO_5046852900" description="alpha-L-fucosidase" evidence="7">
    <location>
        <begin position="21"/>
        <end position="792"/>
    </location>
</feature>